<accession>A0ABP0IAX1</accession>
<sequence>MQSPVSRPSSVAPTSCSFRAILGCSLLLLGICYVTFMSTMPLVDEPPDQLFREQRSSLEMAEAAVPREGLDEDQGPPTSEETGVRQELRAPASLWNVKVERRGSILDRRRPLVQWLQSSATIQEIETLWHLKQWVIETPPEEMAETLARRTRSGWFRCSYEHQLCVCKTRQIRFGHAQIWVPYQPTGFTPQTTDFAVLCDVRNFGGRDPVEGYLKQCQCYTEDLPVEGALGTTAGLPVNVQYCGEACSQGKKRVYSSTPRSRAELCRRPYTHELLWACKPQLRRVPQRLSHQQAENVLSAATLEFCSDARLTKFMDVFLDCDYAENYLKWTSEESEWIEEGFVTYMGGEVNSNYEWMATNLLRSTSLFSTRPIIVVVTDSSYRPPAWWAKIPNVILFKMASGMAFPVSFNFNKIRSMIAARVIVGIQLDVDQLVAPGIDYVFRATRLQCTQKYPFPIMPVHWMSRDAEPGEQFYEYRLQMWDRPHGMRWCHAHPTWTYWALLFLANVLLKRYLVALAPDFAASARLWTLSNLVPIDVVDMLQVGTKAHRLTKFKVQSWMIEDEDMLNVELWFANATKAWCKFDLEPDTFLTRFWLSKTVYSDPRWYPDGLPLMFFSVHNTKRFDRTDKLLTIMARCSDPSFVNQSSCSSNLRDLPHACQMESIKEEEERLQRPEEYAASMCCCLQPRQDRHIYWAGTWYAGKEEVPMRSPGHSHAPRRCILI</sequence>
<evidence type="ECO:0000256" key="2">
    <source>
        <dbReference type="SAM" id="Phobius"/>
    </source>
</evidence>
<keyword evidence="2" id="KW-0812">Transmembrane</keyword>
<protein>
    <submittedName>
        <fullName evidence="3">High affinity nitrate transporter 2.5</fullName>
    </submittedName>
</protein>
<reference evidence="3 4" key="1">
    <citation type="submission" date="2024-02" db="EMBL/GenBank/DDBJ databases">
        <authorList>
            <person name="Chen Y."/>
            <person name="Shah S."/>
            <person name="Dougan E. K."/>
            <person name="Thang M."/>
            <person name="Chan C."/>
        </authorList>
    </citation>
    <scope>NUCLEOTIDE SEQUENCE [LARGE SCALE GENOMIC DNA]</scope>
</reference>
<name>A0ABP0IAX1_9DINO</name>
<proteinExistence type="predicted"/>
<feature type="region of interest" description="Disordered" evidence="1">
    <location>
        <begin position="65"/>
        <end position="85"/>
    </location>
</feature>
<dbReference type="Proteomes" id="UP001642464">
    <property type="component" value="Unassembled WGS sequence"/>
</dbReference>
<evidence type="ECO:0000313" key="4">
    <source>
        <dbReference type="Proteomes" id="UP001642464"/>
    </source>
</evidence>
<feature type="transmembrane region" description="Helical" evidence="2">
    <location>
        <begin position="20"/>
        <end position="43"/>
    </location>
</feature>
<keyword evidence="4" id="KW-1185">Reference proteome</keyword>
<gene>
    <name evidence="3" type="ORF">SCF082_LOCUS6192</name>
</gene>
<keyword evidence="2" id="KW-1133">Transmembrane helix</keyword>
<organism evidence="3 4">
    <name type="scientific">Durusdinium trenchii</name>
    <dbReference type="NCBI Taxonomy" id="1381693"/>
    <lineage>
        <taxon>Eukaryota</taxon>
        <taxon>Sar</taxon>
        <taxon>Alveolata</taxon>
        <taxon>Dinophyceae</taxon>
        <taxon>Suessiales</taxon>
        <taxon>Symbiodiniaceae</taxon>
        <taxon>Durusdinium</taxon>
    </lineage>
</organism>
<keyword evidence="2" id="KW-0472">Membrane</keyword>
<comment type="caution">
    <text evidence="3">The sequence shown here is derived from an EMBL/GenBank/DDBJ whole genome shotgun (WGS) entry which is preliminary data.</text>
</comment>
<evidence type="ECO:0000256" key="1">
    <source>
        <dbReference type="SAM" id="MobiDB-lite"/>
    </source>
</evidence>
<evidence type="ECO:0000313" key="3">
    <source>
        <dbReference type="EMBL" id="CAK8999748.1"/>
    </source>
</evidence>
<dbReference type="EMBL" id="CAXAMM010003392">
    <property type="protein sequence ID" value="CAK8999748.1"/>
    <property type="molecule type" value="Genomic_DNA"/>
</dbReference>